<keyword evidence="3" id="KW-1185">Reference proteome</keyword>
<feature type="region of interest" description="Disordered" evidence="1">
    <location>
        <begin position="29"/>
        <end position="48"/>
    </location>
</feature>
<evidence type="ECO:0000313" key="3">
    <source>
        <dbReference type="Proteomes" id="UP000658320"/>
    </source>
</evidence>
<organism evidence="2 3">
    <name type="scientific">Streptomyces aurantiogriseus</name>
    <dbReference type="NCBI Taxonomy" id="66870"/>
    <lineage>
        <taxon>Bacteria</taxon>
        <taxon>Bacillati</taxon>
        <taxon>Actinomycetota</taxon>
        <taxon>Actinomycetes</taxon>
        <taxon>Kitasatosporales</taxon>
        <taxon>Streptomycetaceae</taxon>
        <taxon>Streptomyces</taxon>
    </lineage>
</organism>
<accession>A0A918FFV6</accession>
<protein>
    <submittedName>
        <fullName evidence="2">Uncharacterized protein</fullName>
    </submittedName>
</protein>
<proteinExistence type="predicted"/>
<comment type="caution">
    <text evidence="2">The sequence shown here is derived from an EMBL/GenBank/DDBJ whole genome shotgun (WGS) entry which is preliminary data.</text>
</comment>
<evidence type="ECO:0000313" key="2">
    <source>
        <dbReference type="EMBL" id="GGR35290.1"/>
    </source>
</evidence>
<name>A0A918FFV6_9ACTN</name>
<sequence>MTDSTAERLSLLEAQVQVLAQAVRALAGGLEEGPSQDTEREKQAARGARLAHELLLSQGL</sequence>
<dbReference type="Proteomes" id="UP000658320">
    <property type="component" value="Unassembled WGS sequence"/>
</dbReference>
<gene>
    <name evidence="2" type="ORF">GCM10010251_59470</name>
</gene>
<dbReference type="EMBL" id="BMSX01000015">
    <property type="protein sequence ID" value="GGR35290.1"/>
    <property type="molecule type" value="Genomic_DNA"/>
</dbReference>
<evidence type="ECO:0000256" key="1">
    <source>
        <dbReference type="SAM" id="MobiDB-lite"/>
    </source>
</evidence>
<reference evidence="2" key="2">
    <citation type="submission" date="2020-09" db="EMBL/GenBank/DDBJ databases">
        <authorList>
            <person name="Sun Q."/>
            <person name="Ohkuma M."/>
        </authorList>
    </citation>
    <scope>NUCLEOTIDE SEQUENCE</scope>
    <source>
        <strain evidence="2">JCM 4346</strain>
    </source>
</reference>
<dbReference type="AlphaFoldDB" id="A0A918FFV6"/>
<dbReference type="RefSeq" id="WP_189940836.1">
    <property type="nucleotide sequence ID" value="NZ_BMSX01000015.1"/>
</dbReference>
<reference evidence="2" key="1">
    <citation type="journal article" date="2014" name="Int. J. Syst. Evol. Microbiol.">
        <title>Complete genome sequence of Corynebacterium casei LMG S-19264T (=DSM 44701T), isolated from a smear-ripened cheese.</title>
        <authorList>
            <consortium name="US DOE Joint Genome Institute (JGI-PGF)"/>
            <person name="Walter F."/>
            <person name="Albersmeier A."/>
            <person name="Kalinowski J."/>
            <person name="Ruckert C."/>
        </authorList>
    </citation>
    <scope>NUCLEOTIDE SEQUENCE</scope>
    <source>
        <strain evidence="2">JCM 4346</strain>
    </source>
</reference>